<protein>
    <submittedName>
        <fullName evidence="2">Uncharacterized protein</fullName>
    </submittedName>
</protein>
<evidence type="ECO:0000313" key="3">
    <source>
        <dbReference type="Proteomes" id="UP000053105"/>
    </source>
</evidence>
<dbReference type="AlphaFoldDB" id="A0A0M8ZR96"/>
<proteinExistence type="predicted"/>
<dbReference type="InterPro" id="IPR013783">
    <property type="entry name" value="Ig-like_fold"/>
</dbReference>
<accession>A0A0M8ZR96</accession>
<feature type="region of interest" description="Disordered" evidence="1">
    <location>
        <begin position="166"/>
        <end position="191"/>
    </location>
</feature>
<sequence>MHSVETNFYSGETGKLTIYACMACGEKLLSSEKYTMSEYALNDYSWQMNLTVNFLEKKDFGEYVCSSVNALGKADGIVRLQGEFDSSGNDDDLSTTQIMGGSTLYENHRTERPLIPPSLPPPWQSQLTSPALAPDFLIASTTSSTVSISSLLITLIHSKEISMWKDQSSRKDSACDQESRGKSRQVAVSDL</sequence>
<dbReference type="OrthoDB" id="10012075at2759"/>
<dbReference type="STRING" id="166423.A0A0M8ZR96"/>
<evidence type="ECO:0000256" key="1">
    <source>
        <dbReference type="SAM" id="MobiDB-lite"/>
    </source>
</evidence>
<feature type="compositionally biased region" description="Basic and acidic residues" evidence="1">
    <location>
        <begin position="166"/>
        <end position="181"/>
    </location>
</feature>
<reference evidence="2 3" key="1">
    <citation type="submission" date="2015-07" db="EMBL/GenBank/DDBJ databases">
        <title>The genome of Melipona quadrifasciata.</title>
        <authorList>
            <person name="Pan H."/>
            <person name="Kapheim K."/>
        </authorList>
    </citation>
    <scope>NUCLEOTIDE SEQUENCE [LARGE SCALE GENOMIC DNA]</scope>
    <source>
        <strain evidence="2">0111107301</strain>
        <tissue evidence="2">Whole body</tissue>
    </source>
</reference>
<dbReference type="Gene3D" id="2.60.40.10">
    <property type="entry name" value="Immunoglobulins"/>
    <property type="match status" value="1"/>
</dbReference>
<gene>
    <name evidence="2" type="ORF">WN51_08225</name>
</gene>
<organism evidence="2 3">
    <name type="scientific">Melipona quadrifasciata</name>
    <dbReference type="NCBI Taxonomy" id="166423"/>
    <lineage>
        <taxon>Eukaryota</taxon>
        <taxon>Metazoa</taxon>
        <taxon>Ecdysozoa</taxon>
        <taxon>Arthropoda</taxon>
        <taxon>Hexapoda</taxon>
        <taxon>Insecta</taxon>
        <taxon>Pterygota</taxon>
        <taxon>Neoptera</taxon>
        <taxon>Endopterygota</taxon>
        <taxon>Hymenoptera</taxon>
        <taxon>Apocrita</taxon>
        <taxon>Aculeata</taxon>
        <taxon>Apoidea</taxon>
        <taxon>Anthophila</taxon>
        <taxon>Apidae</taxon>
        <taxon>Melipona</taxon>
    </lineage>
</organism>
<name>A0A0M8ZR96_9HYME</name>
<evidence type="ECO:0000313" key="2">
    <source>
        <dbReference type="EMBL" id="KOX67909.1"/>
    </source>
</evidence>
<dbReference type="EMBL" id="KQ435967">
    <property type="protein sequence ID" value="KOX67909.1"/>
    <property type="molecule type" value="Genomic_DNA"/>
</dbReference>
<dbReference type="Proteomes" id="UP000053105">
    <property type="component" value="Unassembled WGS sequence"/>
</dbReference>
<keyword evidence="3" id="KW-1185">Reference proteome</keyword>